<dbReference type="Proteomes" id="UP000298588">
    <property type="component" value="Chromosome"/>
</dbReference>
<proteinExistence type="inferred from homology"/>
<feature type="domain" description="Ribosome maturation factor RimM PRC barrel" evidence="7">
    <location>
        <begin position="99"/>
        <end position="165"/>
    </location>
</feature>
<comment type="domain">
    <text evidence="5">The PRC barrel domain binds ribosomal protein uS19.</text>
</comment>
<dbReference type="HAMAP" id="MF_00014">
    <property type="entry name" value="Ribosome_mat_RimM"/>
    <property type="match status" value="1"/>
</dbReference>
<dbReference type="InterPro" id="IPR011961">
    <property type="entry name" value="RimM"/>
</dbReference>
<dbReference type="GO" id="GO:0006364">
    <property type="term" value="P:rRNA processing"/>
    <property type="evidence" value="ECO:0007669"/>
    <property type="project" value="UniProtKB-UniRule"/>
</dbReference>
<feature type="domain" description="RimM N-terminal" evidence="6">
    <location>
        <begin position="8"/>
        <end position="85"/>
    </location>
</feature>
<dbReference type="Gene3D" id="2.40.30.60">
    <property type="entry name" value="RimM"/>
    <property type="match status" value="1"/>
</dbReference>
<evidence type="ECO:0000313" key="8">
    <source>
        <dbReference type="EMBL" id="QCK84766.1"/>
    </source>
</evidence>
<keyword evidence="3 5" id="KW-0698">rRNA processing</keyword>
<dbReference type="GO" id="GO:0005840">
    <property type="term" value="C:ribosome"/>
    <property type="evidence" value="ECO:0007669"/>
    <property type="project" value="InterPro"/>
</dbReference>
<dbReference type="PANTHER" id="PTHR33692:SF1">
    <property type="entry name" value="RIBOSOME MATURATION FACTOR RIMM"/>
    <property type="match status" value="1"/>
</dbReference>
<evidence type="ECO:0000259" key="7">
    <source>
        <dbReference type="Pfam" id="PF24986"/>
    </source>
</evidence>
<dbReference type="KEGG" id="paqt:E8L99_02705"/>
<comment type="function">
    <text evidence="5">An accessory protein needed during the final step in the assembly of 30S ribosomal subunit, possibly for assembly of the head region. Essential for efficient processing of 16S rRNA. May be needed both before and after RbfA during the maturation of 16S rRNA. It has affinity for free ribosomal 30S subunits but not for 70S ribosomes.</text>
</comment>
<dbReference type="InterPro" id="IPR009000">
    <property type="entry name" value="Transl_B-barrel_sf"/>
</dbReference>
<dbReference type="RefSeq" id="WP_137098100.1">
    <property type="nucleotide sequence ID" value="NZ_CP039865.1"/>
</dbReference>
<dbReference type="SUPFAM" id="SSF50447">
    <property type="entry name" value="Translation proteins"/>
    <property type="match status" value="1"/>
</dbReference>
<dbReference type="GO" id="GO:0005737">
    <property type="term" value="C:cytoplasm"/>
    <property type="evidence" value="ECO:0007669"/>
    <property type="project" value="UniProtKB-SubCell"/>
</dbReference>
<evidence type="ECO:0000256" key="2">
    <source>
        <dbReference type="ARBA" id="ARBA00022517"/>
    </source>
</evidence>
<keyword evidence="9" id="KW-1185">Reference proteome</keyword>
<name>A0A4D7QH22_9HYPH</name>
<evidence type="ECO:0000256" key="4">
    <source>
        <dbReference type="ARBA" id="ARBA00023186"/>
    </source>
</evidence>
<comment type="similarity">
    <text evidence="5">Belongs to the RimM family.</text>
</comment>
<dbReference type="InterPro" id="IPR056792">
    <property type="entry name" value="PRC_RimM"/>
</dbReference>
<protein>
    <recommendedName>
        <fullName evidence="5">Ribosome maturation factor RimM</fullName>
    </recommendedName>
</protein>
<keyword evidence="4 5" id="KW-0143">Chaperone</keyword>
<dbReference type="GO" id="GO:0043022">
    <property type="term" value="F:ribosome binding"/>
    <property type="evidence" value="ECO:0007669"/>
    <property type="project" value="InterPro"/>
</dbReference>
<dbReference type="InterPro" id="IPR036976">
    <property type="entry name" value="RimM_N_sf"/>
</dbReference>
<dbReference type="Gene3D" id="2.30.30.240">
    <property type="entry name" value="PRC-barrel domain"/>
    <property type="match status" value="1"/>
</dbReference>
<dbReference type="PANTHER" id="PTHR33692">
    <property type="entry name" value="RIBOSOME MATURATION FACTOR RIMM"/>
    <property type="match status" value="1"/>
</dbReference>
<comment type="subunit">
    <text evidence="5">Binds ribosomal protein uS19.</text>
</comment>
<evidence type="ECO:0000256" key="5">
    <source>
        <dbReference type="HAMAP-Rule" id="MF_00014"/>
    </source>
</evidence>
<evidence type="ECO:0000259" key="6">
    <source>
        <dbReference type="Pfam" id="PF01782"/>
    </source>
</evidence>
<dbReference type="AlphaFoldDB" id="A0A4D7QH22"/>
<dbReference type="NCBIfam" id="TIGR02273">
    <property type="entry name" value="16S_RimM"/>
    <property type="match status" value="1"/>
</dbReference>
<dbReference type="Pfam" id="PF24986">
    <property type="entry name" value="PRC_RimM"/>
    <property type="match status" value="1"/>
</dbReference>
<dbReference type="GO" id="GO:0042274">
    <property type="term" value="P:ribosomal small subunit biogenesis"/>
    <property type="evidence" value="ECO:0007669"/>
    <property type="project" value="UniProtKB-UniRule"/>
</dbReference>
<dbReference type="SUPFAM" id="SSF50346">
    <property type="entry name" value="PRC-barrel domain"/>
    <property type="match status" value="1"/>
</dbReference>
<evidence type="ECO:0000256" key="3">
    <source>
        <dbReference type="ARBA" id="ARBA00022552"/>
    </source>
</evidence>
<dbReference type="OrthoDB" id="9788191at2"/>
<accession>A0A4D7QH22</accession>
<gene>
    <name evidence="5 8" type="primary">rimM</name>
    <name evidence="8" type="ORF">E8L99_02705</name>
</gene>
<evidence type="ECO:0000256" key="1">
    <source>
        <dbReference type="ARBA" id="ARBA00022490"/>
    </source>
</evidence>
<sequence>MPSDLVLVAKFGAAHGVRGEVRIKSYTQDPQALLDYSPLATRDGRLFHIESLRPAREVLVARITELKDRNAAEAVTNLDLLVPKDRIPPAEDEDEFLHSDLIDLKAYSVAGDFIGTITAVHDFGAGAMLDVARKARKSVLIPFTKAMVPEVNVAGGRVSVDCPPDYFEDTPRPPEDRD</sequence>
<keyword evidence="2 5" id="KW-0690">Ribosome biogenesis</keyword>
<keyword evidence="1 5" id="KW-0963">Cytoplasm</keyword>
<dbReference type="EMBL" id="CP039865">
    <property type="protein sequence ID" value="QCK84766.1"/>
    <property type="molecule type" value="Genomic_DNA"/>
</dbReference>
<dbReference type="InterPro" id="IPR011033">
    <property type="entry name" value="PRC_barrel-like_sf"/>
</dbReference>
<dbReference type="Pfam" id="PF01782">
    <property type="entry name" value="RimM"/>
    <property type="match status" value="1"/>
</dbReference>
<organism evidence="8 9">
    <name type="scientific">Phreatobacter aquaticus</name>
    <dbReference type="NCBI Taxonomy" id="2570229"/>
    <lineage>
        <taxon>Bacteria</taxon>
        <taxon>Pseudomonadati</taxon>
        <taxon>Pseudomonadota</taxon>
        <taxon>Alphaproteobacteria</taxon>
        <taxon>Hyphomicrobiales</taxon>
        <taxon>Phreatobacteraceae</taxon>
        <taxon>Phreatobacter</taxon>
    </lineage>
</organism>
<evidence type="ECO:0000313" key="9">
    <source>
        <dbReference type="Proteomes" id="UP000298588"/>
    </source>
</evidence>
<reference evidence="8 9" key="1">
    <citation type="submission" date="2019-04" db="EMBL/GenBank/DDBJ databases">
        <title>Phreatobacter aquaticus sp. nov.</title>
        <authorList>
            <person name="Choi A."/>
            <person name="Baek K."/>
        </authorList>
    </citation>
    <scope>NUCLEOTIDE SEQUENCE [LARGE SCALE GENOMIC DNA]</scope>
    <source>
        <strain evidence="8 9">NMCR1094</strain>
    </source>
</reference>
<comment type="subcellular location">
    <subcellularLocation>
        <location evidence="5">Cytoplasm</location>
    </subcellularLocation>
</comment>
<dbReference type="InterPro" id="IPR002676">
    <property type="entry name" value="RimM_N"/>
</dbReference>